<evidence type="ECO:0000313" key="3">
    <source>
        <dbReference type="EMBL" id="KAF7365562.1"/>
    </source>
</evidence>
<evidence type="ECO:0000313" key="4">
    <source>
        <dbReference type="Proteomes" id="UP000620124"/>
    </source>
</evidence>
<sequence>MKFTSALLSTVLVVSVSAVPVQKRGVDPNLVPDFGIVAGTNPTGTGDCDGVNGIKIPCACPPSRDSFIAALSADVAAGHDVNNPGVAAPFPTDDSTASKIIRLQTSVTTLQNLHAAGVGCPASSTTFLAQIKALQDGTAAPAPAPAPAPASAPAPAAPAGFDASLVPEFGVSAGVNPTGTGDCDGINGIKIPCACPPSRDAFIAQVAANVAAGHDVHNPAVAAPLPDRRLEAVADHSDPNCNLVAPEPEWPRCRLPRRVDHILRAAQGPHRVSDGLGGYLVGAERYLKLLQGWRTR</sequence>
<dbReference type="Proteomes" id="UP000620124">
    <property type="component" value="Unassembled WGS sequence"/>
</dbReference>
<gene>
    <name evidence="3" type="ORF">MVEN_00429500</name>
</gene>
<accession>A0A8H7DAG5</accession>
<name>A0A8H7DAG5_9AGAR</name>
<keyword evidence="4" id="KW-1185">Reference proteome</keyword>
<protein>
    <submittedName>
        <fullName evidence="3">Uncharacterized protein</fullName>
    </submittedName>
</protein>
<proteinExistence type="predicted"/>
<reference evidence="3" key="1">
    <citation type="submission" date="2020-05" db="EMBL/GenBank/DDBJ databases">
        <title>Mycena genomes resolve the evolution of fungal bioluminescence.</title>
        <authorList>
            <person name="Tsai I.J."/>
        </authorList>
    </citation>
    <scope>NUCLEOTIDE SEQUENCE</scope>
    <source>
        <strain evidence="3">CCC161011</strain>
    </source>
</reference>
<evidence type="ECO:0000256" key="2">
    <source>
        <dbReference type="SAM" id="SignalP"/>
    </source>
</evidence>
<dbReference type="OrthoDB" id="2140240at2759"/>
<dbReference type="AlphaFoldDB" id="A0A8H7DAG5"/>
<comment type="caution">
    <text evidence="3">The sequence shown here is derived from an EMBL/GenBank/DDBJ whole genome shotgun (WGS) entry which is preliminary data.</text>
</comment>
<keyword evidence="2" id="KW-0732">Signal</keyword>
<dbReference type="EMBL" id="JACAZI010000003">
    <property type="protein sequence ID" value="KAF7365562.1"/>
    <property type="molecule type" value="Genomic_DNA"/>
</dbReference>
<feature type="chain" id="PRO_5034320006" evidence="2">
    <location>
        <begin position="19"/>
        <end position="296"/>
    </location>
</feature>
<organism evidence="3 4">
    <name type="scientific">Mycena venus</name>
    <dbReference type="NCBI Taxonomy" id="2733690"/>
    <lineage>
        <taxon>Eukaryota</taxon>
        <taxon>Fungi</taxon>
        <taxon>Dikarya</taxon>
        <taxon>Basidiomycota</taxon>
        <taxon>Agaricomycotina</taxon>
        <taxon>Agaricomycetes</taxon>
        <taxon>Agaricomycetidae</taxon>
        <taxon>Agaricales</taxon>
        <taxon>Marasmiineae</taxon>
        <taxon>Mycenaceae</taxon>
        <taxon>Mycena</taxon>
    </lineage>
</organism>
<feature type="compositionally biased region" description="Pro residues" evidence="1">
    <location>
        <begin position="142"/>
        <end position="156"/>
    </location>
</feature>
<feature type="region of interest" description="Disordered" evidence="1">
    <location>
        <begin position="138"/>
        <end position="157"/>
    </location>
</feature>
<feature type="signal peptide" evidence="2">
    <location>
        <begin position="1"/>
        <end position="18"/>
    </location>
</feature>
<evidence type="ECO:0000256" key="1">
    <source>
        <dbReference type="SAM" id="MobiDB-lite"/>
    </source>
</evidence>